<gene>
    <name evidence="1" type="ORF">DPMN_019841</name>
</gene>
<name>A0A9D4NK11_DREPO</name>
<sequence>MYQKKDLCYSEVTPLLTATIQTLEHLSETRSGPMMTKFLKVTPKHQSLIKMACARLIMKVIPSQTVSNKELKLSLGAHSSLTTWSKVSTAGFLTTVMGLSLLP</sequence>
<reference evidence="1" key="1">
    <citation type="journal article" date="2019" name="bioRxiv">
        <title>The Genome of the Zebra Mussel, Dreissena polymorpha: A Resource for Invasive Species Research.</title>
        <authorList>
            <person name="McCartney M.A."/>
            <person name="Auch B."/>
            <person name="Kono T."/>
            <person name="Mallez S."/>
            <person name="Zhang Y."/>
            <person name="Obille A."/>
            <person name="Becker A."/>
            <person name="Abrahante J.E."/>
            <person name="Garbe J."/>
            <person name="Badalamenti J.P."/>
            <person name="Herman A."/>
            <person name="Mangelson H."/>
            <person name="Liachko I."/>
            <person name="Sullivan S."/>
            <person name="Sone E.D."/>
            <person name="Koren S."/>
            <person name="Silverstein K.A.T."/>
            <person name="Beckman K.B."/>
            <person name="Gohl D.M."/>
        </authorList>
    </citation>
    <scope>NUCLEOTIDE SEQUENCE</scope>
    <source>
        <strain evidence="1">Duluth1</strain>
        <tissue evidence="1">Whole animal</tissue>
    </source>
</reference>
<evidence type="ECO:0000313" key="1">
    <source>
        <dbReference type="EMBL" id="KAH3895676.1"/>
    </source>
</evidence>
<organism evidence="1 2">
    <name type="scientific">Dreissena polymorpha</name>
    <name type="common">Zebra mussel</name>
    <name type="synonym">Mytilus polymorpha</name>
    <dbReference type="NCBI Taxonomy" id="45954"/>
    <lineage>
        <taxon>Eukaryota</taxon>
        <taxon>Metazoa</taxon>
        <taxon>Spiralia</taxon>
        <taxon>Lophotrochozoa</taxon>
        <taxon>Mollusca</taxon>
        <taxon>Bivalvia</taxon>
        <taxon>Autobranchia</taxon>
        <taxon>Heteroconchia</taxon>
        <taxon>Euheterodonta</taxon>
        <taxon>Imparidentia</taxon>
        <taxon>Neoheterodontei</taxon>
        <taxon>Myida</taxon>
        <taxon>Dreissenoidea</taxon>
        <taxon>Dreissenidae</taxon>
        <taxon>Dreissena</taxon>
    </lineage>
</organism>
<accession>A0A9D4NK11</accession>
<dbReference type="Proteomes" id="UP000828390">
    <property type="component" value="Unassembled WGS sequence"/>
</dbReference>
<dbReference type="EMBL" id="JAIWYP010000001">
    <property type="protein sequence ID" value="KAH3895676.1"/>
    <property type="molecule type" value="Genomic_DNA"/>
</dbReference>
<dbReference type="AlphaFoldDB" id="A0A9D4NK11"/>
<comment type="caution">
    <text evidence="1">The sequence shown here is derived from an EMBL/GenBank/DDBJ whole genome shotgun (WGS) entry which is preliminary data.</text>
</comment>
<protein>
    <submittedName>
        <fullName evidence="1">Uncharacterized protein</fullName>
    </submittedName>
</protein>
<keyword evidence="2" id="KW-1185">Reference proteome</keyword>
<reference evidence="1" key="2">
    <citation type="submission" date="2020-11" db="EMBL/GenBank/DDBJ databases">
        <authorList>
            <person name="McCartney M.A."/>
            <person name="Auch B."/>
            <person name="Kono T."/>
            <person name="Mallez S."/>
            <person name="Becker A."/>
            <person name="Gohl D.M."/>
            <person name="Silverstein K.A.T."/>
            <person name="Koren S."/>
            <person name="Bechman K.B."/>
            <person name="Herman A."/>
            <person name="Abrahante J.E."/>
            <person name="Garbe J."/>
        </authorList>
    </citation>
    <scope>NUCLEOTIDE SEQUENCE</scope>
    <source>
        <strain evidence="1">Duluth1</strain>
        <tissue evidence="1">Whole animal</tissue>
    </source>
</reference>
<proteinExistence type="predicted"/>
<evidence type="ECO:0000313" key="2">
    <source>
        <dbReference type="Proteomes" id="UP000828390"/>
    </source>
</evidence>